<gene>
    <name evidence="2" type="ORF">AOZ06_43500</name>
</gene>
<dbReference type="PANTHER" id="PTHR46732">
    <property type="entry name" value="ATP-DEPENDENT PROTEASE LA (LON) DOMAIN PROTEIN"/>
    <property type="match status" value="1"/>
</dbReference>
<dbReference type="InterPro" id="IPR015947">
    <property type="entry name" value="PUA-like_sf"/>
</dbReference>
<dbReference type="Pfam" id="PF02190">
    <property type="entry name" value="LON_substr_bdg"/>
    <property type="match status" value="1"/>
</dbReference>
<proteinExistence type="predicted"/>
<dbReference type="Proteomes" id="UP000063699">
    <property type="component" value="Chromosome"/>
</dbReference>
<dbReference type="EMBL" id="CP012752">
    <property type="protein sequence ID" value="ALG12814.1"/>
    <property type="molecule type" value="Genomic_DNA"/>
</dbReference>
<dbReference type="InterPro" id="IPR046336">
    <property type="entry name" value="Lon_prtase_N_sf"/>
</dbReference>
<organism evidence="2 3">
    <name type="scientific">Kibdelosporangium phytohabitans</name>
    <dbReference type="NCBI Taxonomy" id="860235"/>
    <lineage>
        <taxon>Bacteria</taxon>
        <taxon>Bacillati</taxon>
        <taxon>Actinomycetota</taxon>
        <taxon>Actinomycetes</taxon>
        <taxon>Pseudonocardiales</taxon>
        <taxon>Pseudonocardiaceae</taxon>
        <taxon>Kibdelosporangium</taxon>
    </lineage>
</organism>
<name>A0A0N9I8Y6_9PSEU</name>
<dbReference type="InterPro" id="IPR003111">
    <property type="entry name" value="Lon_prtase_N"/>
</dbReference>
<dbReference type="AlphaFoldDB" id="A0A0N9I8Y6"/>
<dbReference type="SUPFAM" id="SSF88697">
    <property type="entry name" value="PUA domain-like"/>
    <property type="match status" value="1"/>
</dbReference>
<dbReference type="SMART" id="SM00464">
    <property type="entry name" value="LON"/>
    <property type="match status" value="1"/>
</dbReference>
<dbReference type="STRING" id="860235.AOZ06_43500"/>
<keyword evidence="3" id="KW-1185">Reference proteome</keyword>
<dbReference type="Gene3D" id="2.30.130.40">
    <property type="entry name" value="LON domain-like"/>
    <property type="match status" value="1"/>
</dbReference>
<protein>
    <submittedName>
        <fullName evidence="2">Peptidase</fullName>
    </submittedName>
</protein>
<evidence type="ECO:0000259" key="1">
    <source>
        <dbReference type="PROSITE" id="PS51787"/>
    </source>
</evidence>
<evidence type="ECO:0000313" key="3">
    <source>
        <dbReference type="Proteomes" id="UP000063699"/>
    </source>
</evidence>
<sequence>MTGVPATLPLFPLQTVLLPGANLPLHVFEPRYRQLTVDLVTGTVPEKRFGVIAMKAPVAEEVDKVDQLLPIGCSAVLRQATRLPDGRYDIITTGERRFRLLDLDSTSAPYLIGTVDWIPDTRTPPAMAERIGSLADSARAAYRRYCDTAWEKGDWDEPADDTDPADLAHLLAADALLPIEDRQALLEETRAAHRLRMVYSLLTREAGIIAALRAVPAPASAFATKMNLN</sequence>
<dbReference type="PROSITE" id="PS51787">
    <property type="entry name" value="LON_N"/>
    <property type="match status" value="1"/>
</dbReference>
<feature type="domain" description="Lon N-terminal" evidence="1">
    <location>
        <begin position="5"/>
        <end position="206"/>
    </location>
</feature>
<dbReference type="Gene3D" id="1.20.58.1480">
    <property type="match status" value="1"/>
</dbReference>
<reference evidence="2 3" key="1">
    <citation type="submission" date="2015-07" db="EMBL/GenBank/DDBJ databases">
        <title>Genome sequencing of Kibdelosporangium phytohabitans.</title>
        <authorList>
            <person name="Qin S."/>
            <person name="Xing K."/>
        </authorList>
    </citation>
    <scope>NUCLEOTIDE SEQUENCE [LARGE SCALE GENOMIC DNA]</scope>
    <source>
        <strain evidence="2 3">KLBMP1111</strain>
    </source>
</reference>
<dbReference type="KEGG" id="kphy:AOZ06_43500"/>
<evidence type="ECO:0000313" key="2">
    <source>
        <dbReference type="EMBL" id="ALG12814.1"/>
    </source>
</evidence>
<accession>A0A0N9I8Y6</accession>
<dbReference type="PANTHER" id="PTHR46732:SF8">
    <property type="entry name" value="ATP-DEPENDENT PROTEASE LA (LON) DOMAIN PROTEIN"/>
    <property type="match status" value="1"/>
</dbReference>